<feature type="compositionally biased region" description="Acidic residues" evidence="1">
    <location>
        <begin position="105"/>
        <end position="116"/>
    </location>
</feature>
<gene>
    <name evidence="2" type="ORF">Plil01_000187800</name>
</gene>
<comment type="caution">
    <text evidence="2">The sequence shown here is derived from an EMBL/GenBank/DDBJ whole genome shotgun (WGS) entry which is preliminary data.</text>
</comment>
<feature type="compositionally biased region" description="Basic and acidic residues" evidence="1">
    <location>
        <begin position="39"/>
        <end position="60"/>
    </location>
</feature>
<evidence type="ECO:0000313" key="2">
    <source>
        <dbReference type="EMBL" id="GMF11139.1"/>
    </source>
</evidence>
<keyword evidence="3" id="KW-1185">Reference proteome</keyword>
<sequence>MATASRAISPTVGRKRRIDGESAPQTPVRRRRVGTSRVRQSEEIKPVAKDDKCKKQEGKKPGTLLLSSPTDVADLPLLKVQVRTKQAKASRLPDLSPPSLAKADDQEEEVSEVEAEVELTPRPMVLRRSAQRPPLSRRRVVSTNRAKLGVGIVRCRSWRLSGEETETEEEDESPPPSPRRTNSSRSRQANEPVLAMEPPGCECSRDSSAEDERPEDYIGASVLPIDPSQMCFDRSFSEDEWQIRSPSPDEEFVPETSCCANMSGKITLKNEEGHRECKPKPVRAEAS</sequence>
<feature type="region of interest" description="Disordered" evidence="1">
    <location>
        <begin position="84"/>
        <end position="116"/>
    </location>
</feature>
<protein>
    <submittedName>
        <fullName evidence="2">Unnamed protein product</fullName>
    </submittedName>
</protein>
<dbReference type="OrthoDB" id="118697at2759"/>
<dbReference type="AlphaFoldDB" id="A0A9W6TE59"/>
<feature type="region of interest" description="Disordered" evidence="1">
    <location>
        <begin position="159"/>
        <end position="214"/>
    </location>
</feature>
<feature type="compositionally biased region" description="Acidic residues" evidence="1">
    <location>
        <begin position="163"/>
        <end position="173"/>
    </location>
</feature>
<evidence type="ECO:0000256" key="1">
    <source>
        <dbReference type="SAM" id="MobiDB-lite"/>
    </source>
</evidence>
<proteinExistence type="predicted"/>
<dbReference type="EMBL" id="BSXW01000065">
    <property type="protein sequence ID" value="GMF11139.1"/>
    <property type="molecule type" value="Genomic_DNA"/>
</dbReference>
<organism evidence="2 3">
    <name type="scientific">Phytophthora lilii</name>
    <dbReference type="NCBI Taxonomy" id="2077276"/>
    <lineage>
        <taxon>Eukaryota</taxon>
        <taxon>Sar</taxon>
        <taxon>Stramenopiles</taxon>
        <taxon>Oomycota</taxon>
        <taxon>Peronosporomycetes</taxon>
        <taxon>Peronosporales</taxon>
        <taxon>Peronosporaceae</taxon>
        <taxon>Phytophthora</taxon>
    </lineage>
</organism>
<dbReference type="Proteomes" id="UP001165083">
    <property type="component" value="Unassembled WGS sequence"/>
</dbReference>
<reference evidence="2" key="1">
    <citation type="submission" date="2023-04" db="EMBL/GenBank/DDBJ databases">
        <title>Phytophthora lilii NBRC 32176.</title>
        <authorList>
            <person name="Ichikawa N."/>
            <person name="Sato H."/>
            <person name="Tonouchi N."/>
        </authorList>
    </citation>
    <scope>NUCLEOTIDE SEQUENCE</scope>
    <source>
        <strain evidence="2">NBRC 32176</strain>
    </source>
</reference>
<name>A0A9W6TE59_9STRA</name>
<evidence type="ECO:0000313" key="3">
    <source>
        <dbReference type="Proteomes" id="UP001165083"/>
    </source>
</evidence>
<accession>A0A9W6TE59</accession>
<feature type="region of interest" description="Disordered" evidence="1">
    <location>
        <begin position="1"/>
        <end position="71"/>
    </location>
</feature>